<evidence type="ECO:0000313" key="3">
    <source>
        <dbReference type="Proteomes" id="UP001172684"/>
    </source>
</evidence>
<sequence>MPPKRSLMMKNLRKHSQSTEPPSSPRPTREEADIALFNGIELLGRRYPERDFAIATCVLNHIEDDILAYFRRDGVECDRHLYEELELLAEARRRQLVRVRRNRGVHTGLDDYVSGRDNFSMPAYGTSAAKPVYIEDDEDVEDYGPVGEEGGFEVFTDEDDVDLRPARELGSIEDAGEEDESESLVDEERSTRRRNRRLAEAPISSSHYWAEDDLEGMSAEDDSYSDYGQEYSKPASDGDYSEPASDGDDMETLSEEDDSDSQFYEDMIIGEIFDKGGPSTRGGVRPAEAPIHRPRYVPRDERIDKVTGEIWHADCPDNFPFGETRFMENYIGYTFSRDLAAAEAREKETGEKFNVSAAAPAEDILSEDEDFGVKHKEQEESDLALYEILNQPRYKLPDLPRDAEAQHRKMEEEGVFDDKHLKALEKEWPATMSEMCAKFDAVYGPKIRELNDAAVLGRAAKDRGKRKVYDCSPSPVKKARRR</sequence>
<dbReference type="EMBL" id="JAPDRL010000060">
    <property type="protein sequence ID" value="KAJ9661120.1"/>
    <property type="molecule type" value="Genomic_DNA"/>
</dbReference>
<gene>
    <name evidence="2" type="ORF">H2201_006671</name>
</gene>
<comment type="caution">
    <text evidence="2">The sequence shown here is derived from an EMBL/GenBank/DDBJ whole genome shotgun (WGS) entry which is preliminary data.</text>
</comment>
<feature type="region of interest" description="Disordered" evidence="1">
    <location>
        <begin position="217"/>
        <end position="296"/>
    </location>
</feature>
<feature type="region of interest" description="Disordered" evidence="1">
    <location>
        <begin position="461"/>
        <end position="482"/>
    </location>
</feature>
<evidence type="ECO:0000313" key="2">
    <source>
        <dbReference type="EMBL" id="KAJ9661120.1"/>
    </source>
</evidence>
<organism evidence="2 3">
    <name type="scientific">Coniosporium apollinis</name>
    <dbReference type="NCBI Taxonomy" id="61459"/>
    <lineage>
        <taxon>Eukaryota</taxon>
        <taxon>Fungi</taxon>
        <taxon>Dikarya</taxon>
        <taxon>Ascomycota</taxon>
        <taxon>Pezizomycotina</taxon>
        <taxon>Dothideomycetes</taxon>
        <taxon>Dothideomycetes incertae sedis</taxon>
        <taxon>Coniosporium</taxon>
    </lineage>
</organism>
<proteinExistence type="predicted"/>
<keyword evidence="3" id="KW-1185">Reference proteome</keyword>
<accession>A0ABQ9NLM5</accession>
<feature type="region of interest" description="Disordered" evidence="1">
    <location>
        <begin position="1"/>
        <end position="29"/>
    </location>
</feature>
<dbReference type="Proteomes" id="UP001172684">
    <property type="component" value="Unassembled WGS sequence"/>
</dbReference>
<feature type="compositionally biased region" description="Acidic residues" evidence="1">
    <location>
        <begin position="245"/>
        <end position="260"/>
    </location>
</feature>
<feature type="region of interest" description="Disordered" evidence="1">
    <location>
        <begin position="140"/>
        <end position="197"/>
    </location>
</feature>
<evidence type="ECO:0000256" key="1">
    <source>
        <dbReference type="SAM" id="MobiDB-lite"/>
    </source>
</evidence>
<name>A0ABQ9NLM5_9PEZI</name>
<feature type="compositionally biased region" description="Acidic residues" evidence="1">
    <location>
        <begin position="174"/>
        <end position="185"/>
    </location>
</feature>
<reference evidence="2" key="1">
    <citation type="submission" date="2022-10" db="EMBL/GenBank/DDBJ databases">
        <title>Culturing micro-colonial fungi from biological soil crusts in the Mojave desert and describing Neophaeococcomyces mojavensis, and introducing the new genera and species Taxawa tesnikishii.</title>
        <authorList>
            <person name="Kurbessoian T."/>
            <person name="Stajich J.E."/>
        </authorList>
    </citation>
    <scope>NUCLEOTIDE SEQUENCE</scope>
    <source>
        <strain evidence="2">TK_1</strain>
    </source>
</reference>
<protein>
    <submittedName>
        <fullName evidence="2">Uncharacterized protein</fullName>
    </submittedName>
</protein>